<organism evidence="3 4">
    <name type="scientific">Prorocentrum cordatum</name>
    <dbReference type="NCBI Taxonomy" id="2364126"/>
    <lineage>
        <taxon>Eukaryota</taxon>
        <taxon>Sar</taxon>
        <taxon>Alveolata</taxon>
        <taxon>Dinophyceae</taxon>
        <taxon>Prorocentrales</taxon>
        <taxon>Prorocentraceae</taxon>
        <taxon>Prorocentrum</taxon>
    </lineage>
</organism>
<feature type="non-terminal residue" evidence="3">
    <location>
        <position position="1338"/>
    </location>
</feature>
<accession>A0ABN9Q366</accession>
<dbReference type="SUPFAM" id="SSF56219">
    <property type="entry name" value="DNase I-like"/>
    <property type="match status" value="1"/>
</dbReference>
<proteinExistence type="predicted"/>
<protein>
    <submittedName>
        <fullName evidence="3">Uncharacterized protein</fullName>
    </submittedName>
</protein>
<evidence type="ECO:0000256" key="1">
    <source>
        <dbReference type="SAM" id="Coils"/>
    </source>
</evidence>
<feature type="region of interest" description="Disordered" evidence="2">
    <location>
        <begin position="1268"/>
        <end position="1290"/>
    </location>
</feature>
<feature type="coiled-coil region" evidence="1">
    <location>
        <begin position="647"/>
        <end position="748"/>
    </location>
</feature>
<feature type="coiled-coil region" evidence="1">
    <location>
        <begin position="909"/>
        <end position="1007"/>
    </location>
</feature>
<keyword evidence="4" id="KW-1185">Reference proteome</keyword>
<dbReference type="Proteomes" id="UP001189429">
    <property type="component" value="Unassembled WGS sequence"/>
</dbReference>
<dbReference type="InterPro" id="IPR036691">
    <property type="entry name" value="Endo/exonu/phosph_ase_sf"/>
</dbReference>
<gene>
    <name evidence="3" type="ORF">PCOR1329_LOCUS6614</name>
</gene>
<comment type="caution">
    <text evidence="3">The sequence shown here is derived from an EMBL/GenBank/DDBJ whole genome shotgun (WGS) entry which is preliminary data.</text>
</comment>
<evidence type="ECO:0000313" key="3">
    <source>
        <dbReference type="EMBL" id="CAK0797576.1"/>
    </source>
</evidence>
<keyword evidence="1" id="KW-0175">Coiled coil</keyword>
<dbReference type="EMBL" id="CAUYUJ010001779">
    <property type="protein sequence ID" value="CAK0797576.1"/>
    <property type="molecule type" value="Genomic_DNA"/>
</dbReference>
<evidence type="ECO:0000313" key="4">
    <source>
        <dbReference type="Proteomes" id="UP001189429"/>
    </source>
</evidence>
<feature type="region of interest" description="Disordered" evidence="2">
    <location>
        <begin position="1071"/>
        <end position="1095"/>
    </location>
</feature>
<name>A0ABN9Q366_9DINO</name>
<evidence type="ECO:0000256" key="2">
    <source>
        <dbReference type="SAM" id="MobiDB-lite"/>
    </source>
</evidence>
<feature type="coiled-coil region" evidence="1">
    <location>
        <begin position="1168"/>
        <end position="1221"/>
    </location>
</feature>
<reference evidence="3" key="1">
    <citation type="submission" date="2023-10" db="EMBL/GenBank/DDBJ databases">
        <authorList>
            <person name="Chen Y."/>
            <person name="Shah S."/>
            <person name="Dougan E. K."/>
            <person name="Thang M."/>
            <person name="Chan C."/>
        </authorList>
    </citation>
    <scope>NUCLEOTIDE SEQUENCE [LARGE SCALE GENOMIC DNA]</scope>
</reference>
<sequence length="1338" mass="143944">MIHDAVRQPLIIAGDFNVSTNKLIESNYPLRAGLKILAPNTPTCKMKKSASTIDFVLASSCFDQDLSGATVLDDYPLSPHRPVLFQLRCGQPFMVPVLEKPQPFSTTRPYGPSKFAPSWDRTSAALDFLDQVIAQESDIEARVLALSSAYQYFANDMARSISIRTDAPIKSPTMPRVGRAPPGALAELDVGGEVVVQAHGSWHWPPRDQQHQRPLDRQEPRRDFQLAKPFWPTGGGAELGQLAACADFGPARPRRAASHAAMSRWGMGQAGQRPPMPAGARPPAGGLRPGAPLAAGRVKGNPAGAGVLAGGAVKRVPAAQPVPAPRIDAAFTVSTQSKKDEIGIQTLVGDYAEKGTNHGRKYYKKVQKIAGHEDVNVFLYYWDERDGADFSGWWFGDALGGSQVWGRAASSAPTPPRAGWKVPWDSPKVEPGILTVEPFKAVPVRPEGGPALLGLQYGTGTPGSVGGPKFDPVAYQDKVMEAKMKVDEFEVTATDILAVAQTALVEGAAPESLADIKGSLEKHQGTLMELQKHLTSEISEMRKGGAQATSFVTEISKLSPRLMKLRPGILTELGKISKVAGNVEAAKKVAETAAAQKAAEEKDAKELSEILPVAQELVTAAEDATESLSILASPLVADPPDEAGDALKDAMTEIEAATADAQAKIAEARKEINLKLQAARRFAPETRKSALLEFSNLQQKLTEAQKKLNPYKNFRTSFRERVEAKKALQDLTDKIGAAELEVEKASMMCQAGSQGQMSEDEITAAEKVVKPQQTNLMAILKTLEQKVKAAQEGPLREELAQMRDRAAGIKKKLDGSSSVLKTQLEGVAVQQTIKTAGEKVQSVEEALEKTQEAELPFLKGIEVLPQEESNKAIGESEAAATRAGTAAAQAMSFIKQKLAAAKSYSKETQKSFTEEMDVLQKRLEESTKKIDAFKKETLERKMAAFMSEVSEGVQAAEEKVKALQEASEVLSKDDLDGVSTEALKEALEKTKAAEKEAQAACAEARKTMGAKTAAAKAKGGEMLAAVGKVQGRLNTAQQDLAKARRACLNGEKLVKTKEVITAQEAKIKETEEEVDKLEATSNPAESGLGDEKLSDDTISKIDTGVKDAQKSLKESARLVEAQIPGASASLKPALEQLRDRSKKCQDVISKILAATKDQRERVVSEGYVREATAKTEELEKGMDKVNAAELPFLKGLEVLPLQEAQDTIKNSNSIAADVQKQVTDARSYIAAKSLEVKKFTETVSQPAVEEFTKLTERINGTASKLSQFRKDTGHTSADASPHPPPCRPHRVHSSICLPASMAAGHPQAAAPAPGSPCRLLAPATFTGRPRIGWLWHAP</sequence>
<dbReference type="Gene3D" id="3.60.10.10">
    <property type="entry name" value="Endonuclease/exonuclease/phosphatase"/>
    <property type="match status" value="1"/>
</dbReference>